<dbReference type="InterPro" id="IPR011990">
    <property type="entry name" value="TPR-like_helical_dom_sf"/>
</dbReference>
<evidence type="ECO:0000313" key="3">
    <source>
        <dbReference type="Proteomes" id="UP000199317"/>
    </source>
</evidence>
<dbReference type="Gene3D" id="1.25.40.10">
    <property type="entry name" value="Tetratricopeptide repeat domain"/>
    <property type="match status" value="1"/>
</dbReference>
<keyword evidence="1" id="KW-0802">TPR repeat</keyword>
<dbReference type="InterPro" id="IPR019734">
    <property type="entry name" value="TPR_rpt"/>
</dbReference>
<feature type="repeat" description="TPR" evidence="1">
    <location>
        <begin position="62"/>
        <end position="95"/>
    </location>
</feature>
<accession>A0A1H0WE84</accession>
<dbReference type="AlphaFoldDB" id="A0A1H0WE84"/>
<dbReference type="PANTHER" id="PTHR12558:SF13">
    <property type="entry name" value="CELL DIVISION CYCLE PROTEIN 27 HOMOLOG"/>
    <property type="match status" value="1"/>
</dbReference>
<dbReference type="PROSITE" id="PS50005">
    <property type="entry name" value="TPR"/>
    <property type="match status" value="2"/>
</dbReference>
<proteinExistence type="predicted"/>
<dbReference type="NCBIfam" id="TIGR02521">
    <property type="entry name" value="type_IV_pilW"/>
    <property type="match status" value="1"/>
</dbReference>
<dbReference type="Proteomes" id="UP000199317">
    <property type="component" value="Unassembled WGS sequence"/>
</dbReference>
<dbReference type="Pfam" id="PF13432">
    <property type="entry name" value="TPR_16"/>
    <property type="match status" value="1"/>
</dbReference>
<protein>
    <submittedName>
        <fullName evidence="2">Type IV pilus assembly protein PilF</fullName>
    </submittedName>
</protein>
<dbReference type="SUPFAM" id="SSF48452">
    <property type="entry name" value="TPR-like"/>
    <property type="match status" value="1"/>
</dbReference>
<keyword evidence="3" id="KW-1185">Reference proteome</keyword>
<evidence type="ECO:0000256" key="1">
    <source>
        <dbReference type="PROSITE-ProRule" id="PRU00339"/>
    </source>
</evidence>
<reference evidence="3" key="1">
    <citation type="submission" date="2016-10" db="EMBL/GenBank/DDBJ databases">
        <authorList>
            <person name="Varghese N."/>
            <person name="Submissions S."/>
        </authorList>
    </citation>
    <scope>NUCLEOTIDE SEQUENCE [LARGE SCALE GENOMIC DNA]</scope>
    <source>
        <strain evidence="3">DSM 17101</strain>
    </source>
</reference>
<dbReference type="RefSeq" id="WP_092839186.1">
    <property type="nucleotide sequence ID" value="NZ_CP028290.1"/>
</dbReference>
<evidence type="ECO:0000313" key="2">
    <source>
        <dbReference type="EMBL" id="SDP89099.1"/>
    </source>
</evidence>
<dbReference type="PANTHER" id="PTHR12558">
    <property type="entry name" value="CELL DIVISION CYCLE 16,23,27"/>
    <property type="match status" value="1"/>
</dbReference>
<name>A0A1H0WE84_9BURK</name>
<dbReference type="SMART" id="SM00028">
    <property type="entry name" value="TPR"/>
    <property type="match status" value="4"/>
</dbReference>
<dbReference type="EMBL" id="FNJL01000037">
    <property type="protein sequence ID" value="SDP89099.1"/>
    <property type="molecule type" value="Genomic_DNA"/>
</dbReference>
<gene>
    <name evidence="2" type="ORF">SAMN04489708_13725</name>
</gene>
<feature type="repeat" description="TPR" evidence="1">
    <location>
        <begin position="96"/>
        <end position="129"/>
    </location>
</feature>
<dbReference type="InterPro" id="IPR013360">
    <property type="entry name" value="Pilus_4_PilW"/>
</dbReference>
<sequence>MVEPRSFLRRASRGVLAAGGVLCLALVLGGCAARPDAGASTAAALAPEANPSSEAAELRRRARIRLELAANYLEMGQTQVALEEVQQAISTDPSFGDGYNLRGLVFMRLGDWPAADDSFRRALDINPQEPYLLHNYGWLRCQQKNYAEAGRFFERALAVPSYTARAKTLMTHGLCQERAGDVAEAEKTLARAYELDAGNPVVGYNLASLAFRRGDAKRAQFYSRRLNNSELANAESLWLGIKIERALGNGLEMRQLGEQLHKRFPDSKEVLAFDRGAFNE</sequence>
<dbReference type="OrthoDB" id="9814042at2"/>
<organism evidence="2 3">
    <name type="scientific">Paracidovorax cattleyae</name>
    <dbReference type="NCBI Taxonomy" id="80868"/>
    <lineage>
        <taxon>Bacteria</taxon>
        <taxon>Pseudomonadati</taxon>
        <taxon>Pseudomonadota</taxon>
        <taxon>Betaproteobacteria</taxon>
        <taxon>Burkholderiales</taxon>
        <taxon>Comamonadaceae</taxon>
        <taxon>Paracidovorax</taxon>
    </lineage>
</organism>
<dbReference type="PROSITE" id="PS51257">
    <property type="entry name" value="PROKAR_LIPOPROTEIN"/>
    <property type="match status" value="1"/>
</dbReference>